<feature type="transmembrane region" description="Helical" evidence="2">
    <location>
        <begin position="34"/>
        <end position="50"/>
    </location>
</feature>
<proteinExistence type="predicted"/>
<sequence>MLIRNGNFKRWVRGVLSLVGIALLFGGLKYDSYLVILLGFLIGSVGMYASKASMLGIKPFSDGPKAQPKPGKEDSGLP</sequence>
<dbReference type="Proteomes" id="UP000509782">
    <property type="component" value="Chromosome"/>
</dbReference>
<dbReference type="AlphaFoldDB" id="A0A6N0JVP6"/>
<dbReference type="RefSeq" id="WP_174717315.1">
    <property type="nucleotide sequence ID" value="NZ_CP054569.1"/>
</dbReference>
<feature type="region of interest" description="Disordered" evidence="1">
    <location>
        <begin position="59"/>
        <end position="78"/>
    </location>
</feature>
<name>A0A6N0JVP6_ACHDE</name>
<gene>
    <name evidence="3" type="ORF">FOC81_29545</name>
</gene>
<keyword evidence="2" id="KW-0472">Membrane</keyword>
<protein>
    <recommendedName>
        <fullName evidence="5">DUF2892 domain-containing protein</fullName>
    </recommendedName>
</protein>
<evidence type="ECO:0000313" key="4">
    <source>
        <dbReference type="Proteomes" id="UP000509782"/>
    </source>
</evidence>
<accession>A0A6N0JVP6</accession>
<keyword evidence="2" id="KW-0812">Transmembrane</keyword>
<organism evidence="3 4">
    <name type="scientific">Achromobacter denitrificans</name>
    <name type="common">Alcaligenes denitrificans</name>
    <dbReference type="NCBI Taxonomy" id="32002"/>
    <lineage>
        <taxon>Bacteria</taxon>
        <taxon>Pseudomonadati</taxon>
        <taxon>Pseudomonadota</taxon>
        <taxon>Betaproteobacteria</taxon>
        <taxon>Burkholderiales</taxon>
        <taxon>Alcaligenaceae</taxon>
        <taxon>Achromobacter</taxon>
    </lineage>
</organism>
<evidence type="ECO:0000256" key="1">
    <source>
        <dbReference type="SAM" id="MobiDB-lite"/>
    </source>
</evidence>
<evidence type="ECO:0000313" key="3">
    <source>
        <dbReference type="EMBL" id="QKQ50638.1"/>
    </source>
</evidence>
<dbReference type="EMBL" id="CP054569">
    <property type="protein sequence ID" value="QKQ50638.1"/>
    <property type="molecule type" value="Genomic_DNA"/>
</dbReference>
<evidence type="ECO:0000256" key="2">
    <source>
        <dbReference type="SAM" id="Phobius"/>
    </source>
</evidence>
<reference evidence="3 4" key="1">
    <citation type="submission" date="2020-05" db="EMBL/GenBank/DDBJ databases">
        <title>FDA dAtabase for Regulatory Grade micrObial Sequences (FDA-ARGOS): Supporting development and validation of Infectious Disease Dx tests.</title>
        <authorList>
            <person name="Sproer C."/>
            <person name="Gronow S."/>
            <person name="Severitt S."/>
            <person name="Schroder I."/>
            <person name="Tallon L."/>
            <person name="Sadzewicz L."/>
            <person name="Zhao X."/>
            <person name="Vavikolanu K."/>
            <person name="Mehta A."/>
            <person name="Aluvathingal J."/>
            <person name="Nadendla S."/>
            <person name="Myers T."/>
            <person name="Yan Y."/>
            <person name="Sichtig H."/>
        </authorList>
    </citation>
    <scope>NUCLEOTIDE SEQUENCE [LARGE SCALE GENOMIC DNA]</scope>
    <source>
        <strain evidence="3 4">FDAARGOS_787</strain>
    </source>
</reference>
<feature type="transmembrane region" description="Helical" evidence="2">
    <location>
        <begin position="12"/>
        <end position="28"/>
    </location>
</feature>
<keyword evidence="2" id="KW-1133">Transmembrane helix</keyword>
<evidence type="ECO:0008006" key="5">
    <source>
        <dbReference type="Google" id="ProtNLM"/>
    </source>
</evidence>